<comment type="caution">
    <text evidence="2">The sequence shown here is derived from an EMBL/GenBank/DDBJ whole genome shotgun (WGS) entry which is preliminary data.</text>
</comment>
<keyword evidence="1" id="KW-0472">Membrane</keyword>
<keyword evidence="1" id="KW-1133">Transmembrane helix</keyword>
<evidence type="ECO:0000313" key="2">
    <source>
        <dbReference type="EMBL" id="OXA49156.1"/>
    </source>
</evidence>
<dbReference type="AlphaFoldDB" id="A0A226DY65"/>
<proteinExistence type="predicted"/>
<evidence type="ECO:0000256" key="1">
    <source>
        <dbReference type="SAM" id="Phobius"/>
    </source>
</evidence>
<keyword evidence="1" id="KW-0812">Transmembrane</keyword>
<name>A0A226DY65_FOLCA</name>
<accession>A0A226DY65</accession>
<sequence>MFLSGSIRYVKVQLKYLSMFGLDLICYNSDISEFQPVRTAARFLNLKIFLVFATTGGIVLNGGYTLMFLPVGGISHKIFICMFIAAFTTGMCVMVPLLLRPLHYISLFNIQVKLEAGLFKKLEVPPIWKFCLEICHISAIVSSIAVPLAVTIFALYDPTHAPYLGSLVGNRYSCQMLNTFTHVALLLLQGWDFIIITNIFCMMVVQIFFGTMIFITAFLSALTRSIKGRQASMQEHFRLYRGLEILTSRLNFLFRGLILPAILLYSISCNVLGTYLTVSVKSEIFEELRNAVFPLFAVETGLAILVLGRVGGLINKRSKRCVLLLRRSLKDKSRMAKSCQPLKIKFGSNFIGSSTPLGCPGYPVTTRYPAYPACFGIPGTRPGIANYPVYPAG</sequence>
<reference evidence="2 3" key="1">
    <citation type="submission" date="2015-12" db="EMBL/GenBank/DDBJ databases">
        <title>The genome of Folsomia candida.</title>
        <authorList>
            <person name="Faddeeva A."/>
            <person name="Derks M.F."/>
            <person name="Anvar Y."/>
            <person name="Smit S."/>
            <person name="Van Straalen N."/>
            <person name="Roelofs D."/>
        </authorList>
    </citation>
    <scope>NUCLEOTIDE SEQUENCE [LARGE SCALE GENOMIC DNA]</scope>
    <source>
        <strain evidence="2 3">VU population</strain>
        <tissue evidence="2">Whole body</tissue>
    </source>
</reference>
<dbReference type="Proteomes" id="UP000198287">
    <property type="component" value="Unassembled WGS sequence"/>
</dbReference>
<organism evidence="2 3">
    <name type="scientific">Folsomia candida</name>
    <name type="common">Springtail</name>
    <dbReference type="NCBI Taxonomy" id="158441"/>
    <lineage>
        <taxon>Eukaryota</taxon>
        <taxon>Metazoa</taxon>
        <taxon>Ecdysozoa</taxon>
        <taxon>Arthropoda</taxon>
        <taxon>Hexapoda</taxon>
        <taxon>Collembola</taxon>
        <taxon>Entomobryomorpha</taxon>
        <taxon>Isotomoidea</taxon>
        <taxon>Isotomidae</taxon>
        <taxon>Proisotominae</taxon>
        <taxon>Folsomia</taxon>
    </lineage>
</organism>
<feature type="transmembrane region" description="Helical" evidence="1">
    <location>
        <begin position="130"/>
        <end position="156"/>
    </location>
</feature>
<protein>
    <submittedName>
        <fullName evidence="2">Uncharacterized protein</fullName>
    </submittedName>
</protein>
<dbReference type="EMBL" id="LNIX01000010">
    <property type="protein sequence ID" value="OXA49156.1"/>
    <property type="molecule type" value="Genomic_DNA"/>
</dbReference>
<keyword evidence="3" id="KW-1185">Reference proteome</keyword>
<feature type="transmembrane region" description="Helical" evidence="1">
    <location>
        <begin position="48"/>
        <end position="71"/>
    </location>
</feature>
<evidence type="ECO:0000313" key="3">
    <source>
        <dbReference type="Proteomes" id="UP000198287"/>
    </source>
</evidence>
<gene>
    <name evidence="2" type="ORF">Fcan01_15597</name>
</gene>
<feature type="transmembrane region" description="Helical" evidence="1">
    <location>
        <begin position="290"/>
        <end position="310"/>
    </location>
</feature>
<feature type="transmembrane region" description="Helical" evidence="1">
    <location>
        <begin position="193"/>
        <end position="219"/>
    </location>
</feature>
<feature type="transmembrane region" description="Helical" evidence="1">
    <location>
        <begin position="77"/>
        <end position="99"/>
    </location>
</feature>
<feature type="transmembrane region" description="Helical" evidence="1">
    <location>
        <begin position="257"/>
        <end position="278"/>
    </location>
</feature>